<dbReference type="Pfam" id="PF13614">
    <property type="entry name" value="AAA_31"/>
    <property type="match status" value="1"/>
</dbReference>
<dbReference type="SUPFAM" id="SSF52540">
    <property type="entry name" value="P-loop containing nucleoside triphosphate hydrolases"/>
    <property type="match status" value="1"/>
</dbReference>
<keyword evidence="3" id="KW-1185">Reference proteome</keyword>
<proteinExistence type="predicted"/>
<dbReference type="InterPro" id="IPR050678">
    <property type="entry name" value="DNA_Partitioning_ATPase"/>
</dbReference>
<dbReference type="CDD" id="cd02042">
    <property type="entry name" value="ParAB_family"/>
    <property type="match status" value="1"/>
</dbReference>
<protein>
    <submittedName>
        <fullName evidence="2">Chromosome partitioning protein</fullName>
    </submittedName>
</protein>
<dbReference type="RefSeq" id="WP_243116694.1">
    <property type="nucleotide sequence ID" value="NZ_SLWV01000031.1"/>
</dbReference>
<evidence type="ECO:0000313" key="2">
    <source>
        <dbReference type="EMBL" id="TCO69477.1"/>
    </source>
</evidence>
<gene>
    <name evidence="2" type="ORF">EV214_1311</name>
</gene>
<evidence type="ECO:0000313" key="3">
    <source>
        <dbReference type="Proteomes" id="UP000294919"/>
    </source>
</evidence>
<evidence type="ECO:0000259" key="1">
    <source>
        <dbReference type="Pfam" id="PF13614"/>
    </source>
</evidence>
<dbReference type="InterPro" id="IPR027417">
    <property type="entry name" value="P-loop_NTPase"/>
</dbReference>
<feature type="domain" description="AAA" evidence="1">
    <location>
        <begin position="1"/>
        <end position="173"/>
    </location>
</feature>
<dbReference type="AlphaFoldDB" id="A0A4R2KBP0"/>
<organism evidence="2 3">
    <name type="scientific">Marinisporobacter balticus</name>
    <dbReference type="NCBI Taxonomy" id="2018667"/>
    <lineage>
        <taxon>Bacteria</taxon>
        <taxon>Bacillati</taxon>
        <taxon>Bacillota</taxon>
        <taxon>Clostridia</taxon>
        <taxon>Peptostreptococcales</taxon>
        <taxon>Thermotaleaceae</taxon>
        <taxon>Marinisporobacter</taxon>
    </lineage>
</organism>
<reference evidence="2 3" key="1">
    <citation type="submission" date="2019-03" db="EMBL/GenBank/DDBJ databases">
        <title>Genomic Encyclopedia of Type Strains, Phase IV (KMG-IV): sequencing the most valuable type-strain genomes for metagenomic binning, comparative biology and taxonomic classification.</title>
        <authorList>
            <person name="Goeker M."/>
        </authorList>
    </citation>
    <scope>NUCLEOTIDE SEQUENCE [LARGE SCALE GENOMIC DNA]</scope>
    <source>
        <strain evidence="2 3">DSM 102940</strain>
    </source>
</reference>
<comment type="caution">
    <text evidence="2">The sequence shown here is derived from an EMBL/GenBank/DDBJ whole genome shotgun (WGS) entry which is preliminary data.</text>
</comment>
<dbReference type="Proteomes" id="UP000294919">
    <property type="component" value="Unassembled WGS sequence"/>
</dbReference>
<sequence length="255" mass="28578">MKVISFGTLKGGTGKTTTTFSTAGILQEMGKKVLCCDLDPQANLTYNFGINVDEDTKTLLDVFEDDETLPVKVVQHCDGIDLIPSTIKLTGTEMQLVNYPGREYILKNFIEDHHDFFNQYDYVLIDTNPSMSILNQNAFISSDAIILVNEAGAHSLTGSLLFMDLWEGITKRLRIKNNIKGFLINRFRKTKISNEFVSHCKTHARINDILFNTIIPINVKVAEAETESTPISAYSKNSTGAIAFKNFVKELIERV</sequence>
<dbReference type="PANTHER" id="PTHR13696:SF99">
    <property type="entry name" value="COBYRINIC ACID AC-DIAMIDE SYNTHASE"/>
    <property type="match status" value="1"/>
</dbReference>
<dbReference type="EMBL" id="SLWV01000031">
    <property type="protein sequence ID" value="TCO69477.1"/>
    <property type="molecule type" value="Genomic_DNA"/>
</dbReference>
<dbReference type="Gene3D" id="3.40.50.300">
    <property type="entry name" value="P-loop containing nucleotide triphosphate hydrolases"/>
    <property type="match status" value="1"/>
</dbReference>
<dbReference type="InterPro" id="IPR025669">
    <property type="entry name" value="AAA_dom"/>
</dbReference>
<dbReference type="PANTHER" id="PTHR13696">
    <property type="entry name" value="P-LOOP CONTAINING NUCLEOSIDE TRIPHOSPHATE HYDROLASE"/>
    <property type="match status" value="1"/>
</dbReference>
<accession>A0A4R2KBP0</accession>
<name>A0A4R2KBP0_9FIRM</name>